<dbReference type="FunCoup" id="Q9XX72">
    <property type="interactions" value="10"/>
</dbReference>
<name>Q9XX72_CAEEL</name>
<dbReference type="WormBase" id="Y102A5C.22">
    <property type="protein sequence ID" value="CE36333"/>
    <property type="gene ID" value="WBGene00005945"/>
    <property type="gene designation" value="srx-54"/>
</dbReference>
<dbReference type="InParanoid" id="Q9XX72"/>
<dbReference type="HOGENOM" id="CLU_059630_3_1_1"/>
<dbReference type="PhylomeDB" id="Q9XX72"/>
<comment type="subcellular location">
    <subcellularLocation>
        <location evidence="1">Membrane</location>
    </subcellularLocation>
</comment>
<feature type="domain" description="G-protein coupled receptors family 1 profile" evidence="6">
    <location>
        <begin position="22"/>
        <end position="197"/>
    </location>
</feature>
<keyword evidence="4 5" id="KW-0472">Membrane</keyword>
<feature type="transmembrane region" description="Helical" evidence="5">
    <location>
        <begin position="176"/>
        <end position="197"/>
    </location>
</feature>
<evidence type="ECO:0000313" key="7">
    <source>
        <dbReference type="EMBL" id="CAA20963.2"/>
    </source>
</evidence>
<feature type="transmembrane region" description="Helical" evidence="5">
    <location>
        <begin position="121"/>
        <end position="141"/>
    </location>
</feature>
<feature type="transmembrane region" description="Helical" evidence="5">
    <location>
        <begin position="49"/>
        <end position="68"/>
    </location>
</feature>
<dbReference type="Proteomes" id="UP000001940">
    <property type="component" value="Chromosome V"/>
</dbReference>
<protein>
    <submittedName>
        <fullName evidence="7">G-protein coupled receptors family 1 profile domain-containing protein</fullName>
    </submittedName>
</protein>
<evidence type="ECO:0000313" key="9">
    <source>
        <dbReference type="WormBase" id="Y102A5C.22"/>
    </source>
</evidence>
<dbReference type="Pfam" id="PF10328">
    <property type="entry name" value="7TM_GPCR_Srx"/>
    <property type="match status" value="1"/>
</dbReference>
<dbReference type="UCSC" id="Y102A5C.22">
    <property type="organism name" value="c. elegans"/>
</dbReference>
<organism evidence="7 8">
    <name type="scientific">Caenorhabditis elegans</name>
    <dbReference type="NCBI Taxonomy" id="6239"/>
    <lineage>
        <taxon>Eukaryota</taxon>
        <taxon>Metazoa</taxon>
        <taxon>Ecdysozoa</taxon>
        <taxon>Nematoda</taxon>
        <taxon>Chromadorea</taxon>
        <taxon>Rhabditida</taxon>
        <taxon>Rhabditina</taxon>
        <taxon>Rhabditomorpha</taxon>
        <taxon>Rhabditoidea</taxon>
        <taxon>Rhabditidae</taxon>
        <taxon>Peloderinae</taxon>
        <taxon>Caenorhabditis</taxon>
    </lineage>
</organism>
<dbReference type="eggNOG" id="ENOG502TGX9">
    <property type="taxonomic scope" value="Eukaryota"/>
</dbReference>
<dbReference type="Gene3D" id="1.20.1070.10">
    <property type="entry name" value="Rhodopsin 7-helix transmembrane proteins"/>
    <property type="match status" value="1"/>
</dbReference>
<evidence type="ECO:0000256" key="5">
    <source>
        <dbReference type="SAM" id="Phobius"/>
    </source>
</evidence>
<dbReference type="EMBL" id="BX284605">
    <property type="protein sequence ID" value="CAA20963.2"/>
    <property type="molecule type" value="Genomic_DNA"/>
</dbReference>
<dbReference type="OrthoDB" id="5825164at2759"/>
<dbReference type="InterPro" id="IPR019430">
    <property type="entry name" value="7TM_GPCR_serpentine_rcpt_Srx"/>
</dbReference>
<evidence type="ECO:0000259" key="6">
    <source>
        <dbReference type="PROSITE" id="PS50262"/>
    </source>
</evidence>
<reference evidence="7 8" key="1">
    <citation type="journal article" date="1998" name="Science">
        <title>Genome sequence of the nematode C. elegans: a platform for investigating biology.</title>
        <authorList>
            <consortium name="The C. elegans sequencing consortium"/>
            <person name="Sulson J.E."/>
            <person name="Waterston R."/>
        </authorList>
    </citation>
    <scope>NUCLEOTIDE SEQUENCE [LARGE SCALE GENOMIC DNA]</scope>
    <source>
        <strain evidence="7 8">Bristol N2</strain>
    </source>
</reference>
<dbReference type="PIR" id="T26361">
    <property type="entry name" value="T26361"/>
</dbReference>
<dbReference type="GeneID" id="190845"/>
<dbReference type="InterPro" id="IPR017452">
    <property type="entry name" value="GPCR_Rhodpsn_7TM"/>
</dbReference>
<gene>
    <name evidence="7 9" type="primary">srx-54</name>
    <name evidence="7" type="ORF">CELE_Y102A5C.22</name>
    <name evidence="9" type="ORF">Y102A5C.22</name>
</gene>
<dbReference type="CTD" id="190845"/>
<evidence type="ECO:0000313" key="8">
    <source>
        <dbReference type="Proteomes" id="UP000001940"/>
    </source>
</evidence>
<dbReference type="RefSeq" id="NP_507293.2">
    <property type="nucleotide sequence ID" value="NM_074892.2"/>
</dbReference>
<dbReference type="PANTHER" id="PTHR23017:SF44">
    <property type="entry name" value="G-PROTEIN COUPLED RECEPTORS FAMILY 1 PROFILE DOMAIN-CONTAINING PROTEIN"/>
    <property type="match status" value="1"/>
</dbReference>
<evidence type="ECO:0000256" key="4">
    <source>
        <dbReference type="ARBA" id="ARBA00023136"/>
    </source>
</evidence>
<dbReference type="AlphaFoldDB" id="Q9XX72"/>
<evidence type="ECO:0000256" key="2">
    <source>
        <dbReference type="ARBA" id="ARBA00022692"/>
    </source>
</evidence>
<dbReference type="CDD" id="cd00637">
    <property type="entry name" value="7tm_classA_rhodopsin-like"/>
    <property type="match status" value="1"/>
</dbReference>
<dbReference type="PaxDb" id="6239-Y102A5C.22"/>
<dbReference type="STRING" id="6239.Y102A5C.22.1"/>
<dbReference type="PANTHER" id="PTHR23017">
    <property type="entry name" value="SERPENTINE RECEPTOR, CLASS X"/>
    <property type="match status" value="1"/>
</dbReference>
<dbReference type="AGR" id="WB:WBGene00005945"/>
<evidence type="ECO:0000256" key="3">
    <source>
        <dbReference type="ARBA" id="ARBA00022989"/>
    </source>
</evidence>
<keyword evidence="7" id="KW-0675">Receptor</keyword>
<feature type="transmembrane region" description="Helical" evidence="5">
    <location>
        <begin position="7"/>
        <end position="29"/>
    </location>
</feature>
<accession>Q9XX72</accession>
<dbReference type="SMR" id="Q9XX72"/>
<sequence length="305" mass="34292">MLQDDQIAGLVLFPIALVGVLANWAVTILIRKLPSLNNSFGSLTASQAFGDATISTIFAFVISTMCFFDLEDLKSNSSIIGHILIIAYEISTYSHLCISLNRFCSIVAPVRYESIFSASNTTKLIIFSWTLTILPSFYLYVYNDCKYSWSPEFWLFAFSTTPVCLTISWYADFLKFNAIVILIAVIDVVTVSKVRSYKAKVFNGSSQSAKKTNFEMSFLKQACLQALVFTCELVTYFLITPRIDPNKKWIRFALSTVAWASVHTMDGIITLSFNKDFSQTIFRRVKIKESSTVNNCIDSVSPIPK</sequence>
<keyword evidence="3 5" id="KW-1133">Transmembrane helix</keyword>
<dbReference type="KEGG" id="cel:CELE_Y102A5C.22"/>
<evidence type="ECO:0000256" key="1">
    <source>
        <dbReference type="ARBA" id="ARBA00004370"/>
    </source>
</evidence>
<dbReference type="SUPFAM" id="SSF81321">
    <property type="entry name" value="Family A G protein-coupled receptor-like"/>
    <property type="match status" value="1"/>
</dbReference>
<keyword evidence="8" id="KW-1185">Reference proteome</keyword>
<proteinExistence type="predicted"/>
<dbReference type="GO" id="GO:0016020">
    <property type="term" value="C:membrane"/>
    <property type="evidence" value="ECO:0007669"/>
    <property type="project" value="UniProtKB-SubCell"/>
</dbReference>
<dbReference type="PROSITE" id="PS50262">
    <property type="entry name" value="G_PROTEIN_RECEP_F1_2"/>
    <property type="match status" value="1"/>
</dbReference>
<keyword evidence="2 5" id="KW-0812">Transmembrane</keyword>